<proteinExistence type="predicted"/>
<dbReference type="Pfam" id="PF08044">
    <property type="entry name" value="DUF1707"/>
    <property type="match status" value="1"/>
</dbReference>
<evidence type="ECO:0000256" key="1">
    <source>
        <dbReference type="SAM" id="Coils"/>
    </source>
</evidence>
<keyword evidence="2" id="KW-0812">Transmembrane</keyword>
<keyword evidence="5" id="KW-1185">Reference proteome</keyword>
<dbReference type="HOGENOM" id="CLU_102484_1_0_11"/>
<name>A0A097ICV8_9CORY</name>
<dbReference type="OrthoDB" id="3534574at2"/>
<dbReference type="Proteomes" id="UP000029914">
    <property type="component" value="Chromosome"/>
</dbReference>
<keyword evidence="2" id="KW-0472">Membrane</keyword>
<evidence type="ECO:0000259" key="3">
    <source>
        <dbReference type="Pfam" id="PF08044"/>
    </source>
</evidence>
<dbReference type="KEGG" id="cdo:CDOO_00375"/>
<dbReference type="eggNOG" id="ENOG50339YM">
    <property type="taxonomic scope" value="Bacteria"/>
</dbReference>
<dbReference type="PANTHER" id="PTHR40763:SF5">
    <property type="entry name" value="MEMBRANE PROTEIN"/>
    <property type="match status" value="1"/>
</dbReference>
<evidence type="ECO:0000313" key="5">
    <source>
        <dbReference type="Proteomes" id="UP000029914"/>
    </source>
</evidence>
<feature type="coiled-coil region" evidence="1">
    <location>
        <begin position="138"/>
        <end position="169"/>
    </location>
</feature>
<feature type="domain" description="DUF1707" evidence="3">
    <location>
        <begin position="8"/>
        <end position="59"/>
    </location>
</feature>
<keyword evidence="1" id="KW-0175">Coiled coil</keyword>
<dbReference type="STRING" id="558173.CDOO_00375"/>
<dbReference type="EMBL" id="CP006764">
    <property type="protein sequence ID" value="AIT59948.1"/>
    <property type="molecule type" value="Genomic_DNA"/>
</dbReference>
<gene>
    <name evidence="4" type="ORF">CDOO_00375</name>
</gene>
<dbReference type="PANTHER" id="PTHR40763">
    <property type="entry name" value="MEMBRANE PROTEIN-RELATED"/>
    <property type="match status" value="1"/>
</dbReference>
<dbReference type="RefSeq" id="WP_018022314.1">
    <property type="nucleotide sequence ID" value="NZ_AQUX01000007.1"/>
</dbReference>
<accession>A0A097ICV8</accession>
<dbReference type="AlphaFoldDB" id="A0A097ICV8"/>
<evidence type="ECO:0000256" key="2">
    <source>
        <dbReference type="SAM" id="Phobius"/>
    </source>
</evidence>
<keyword evidence="2" id="KW-1133">Transmembrane helix</keyword>
<reference evidence="4 5" key="1">
    <citation type="submission" date="2013-09" db="EMBL/GenBank/DDBJ databases">
        <title>Complete genome sequence of Corynebacterium doosanense CAU 212(T) (=DSM 45436(T)), isolated from activated sludge.</title>
        <authorList>
            <person name="Schaffert L."/>
            <person name="Albersmeier A."/>
            <person name="Kalinowski J."/>
            <person name="Ruckert C."/>
        </authorList>
    </citation>
    <scope>NUCLEOTIDE SEQUENCE [LARGE SCALE GENOMIC DNA]</scope>
    <source>
        <strain evidence="4 5">CAU 212</strain>
    </source>
</reference>
<feature type="transmembrane region" description="Helical" evidence="2">
    <location>
        <begin position="96"/>
        <end position="114"/>
    </location>
</feature>
<organism evidence="4 5">
    <name type="scientific">Corynebacterium doosanense CAU 212 = DSM 45436</name>
    <dbReference type="NCBI Taxonomy" id="558173"/>
    <lineage>
        <taxon>Bacteria</taxon>
        <taxon>Bacillati</taxon>
        <taxon>Actinomycetota</taxon>
        <taxon>Actinomycetes</taxon>
        <taxon>Mycobacteriales</taxon>
        <taxon>Corynebacteriaceae</taxon>
        <taxon>Corynebacterium</taxon>
    </lineage>
</organism>
<sequence length="176" mass="19738">MTDDSTYRAGDADRSEALDRLGTYFADGFLTVHEFDERSGRAAGAQTHGELASLFDDLPGLSASNRAEPPAHRMGSEVAAQEELDDVLARNRKVQAVDAVIWSVTMIAFFLGLFVFHWNFFWVVFPVAALASWGARAVFQLSDEEEELAEELTQKEKEERAERLRLAAEKRRELGQ</sequence>
<evidence type="ECO:0000313" key="4">
    <source>
        <dbReference type="EMBL" id="AIT59948.1"/>
    </source>
</evidence>
<protein>
    <submittedName>
        <fullName evidence="4">Membrane protein</fullName>
    </submittedName>
</protein>
<dbReference type="InterPro" id="IPR012551">
    <property type="entry name" value="DUF1707_SHOCT-like"/>
</dbReference>